<dbReference type="GO" id="GO:0033743">
    <property type="term" value="F:peptide-methionine (R)-S-oxide reductase activity"/>
    <property type="evidence" value="ECO:0007669"/>
    <property type="project" value="UniProtKB-EC"/>
</dbReference>
<reference evidence="5 6" key="1">
    <citation type="submission" date="2016-07" db="EMBL/GenBank/DDBJ databases">
        <title>High microdiversification within the ubiquitous acI lineage of Actinobacteria.</title>
        <authorList>
            <person name="Neuenschwander S.M."/>
            <person name="Salcher M."/>
            <person name="Ghai R."/>
            <person name="Pernthaler J."/>
        </authorList>
    </citation>
    <scope>NUCLEOTIDE SEQUENCE [LARGE SCALE GENOMIC DNA]</scope>
    <source>
        <strain evidence="5">MMS-IIB-91</strain>
    </source>
</reference>
<proteinExistence type="predicted"/>
<dbReference type="Gene3D" id="2.170.150.20">
    <property type="entry name" value="Peptide methionine sulfoxide reductase"/>
    <property type="match status" value="1"/>
</dbReference>
<dbReference type="PANTHER" id="PTHR10173:SF52">
    <property type="entry name" value="METHIONINE-R-SULFOXIDE REDUCTASE B1"/>
    <property type="match status" value="1"/>
</dbReference>
<evidence type="ECO:0000256" key="3">
    <source>
        <dbReference type="ARBA" id="ARBA00048488"/>
    </source>
</evidence>
<evidence type="ECO:0000313" key="5">
    <source>
        <dbReference type="EMBL" id="ASY23537.1"/>
    </source>
</evidence>
<evidence type="ECO:0000313" key="6">
    <source>
        <dbReference type="Proteomes" id="UP000217210"/>
    </source>
</evidence>
<dbReference type="InterPro" id="IPR011057">
    <property type="entry name" value="Mss4-like_sf"/>
</dbReference>
<organism evidence="5 6">
    <name type="scientific">Candidatus Nanopelagicus abundans</name>
    <dbReference type="NCBI Taxonomy" id="1884916"/>
    <lineage>
        <taxon>Bacteria</taxon>
        <taxon>Bacillati</taxon>
        <taxon>Actinomycetota</taxon>
        <taxon>Actinomycetes</taxon>
        <taxon>Candidatus Nanopelagicales</taxon>
        <taxon>Candidatus Nanopelagicaceae</taxon>
        <taxon>Candidatus Nanopelagicus</taxon>
    </lineage>
</organism>
<sequence>MNEITPINSNGNPYPIKVDEDELKKRVDPLSYAVLRKAATETAFTGEYTDSEIIGVYKCKACSAELFRSETKFHSGCGWPSFYAPTENDAVELIEDRSLFPRVRTEVRCAGCGSHLGHVFTGEGYAVPTDQRWCINSVALVLESKN</sequence>
<dbReference type="PANTHER" id="PTHR10173">
    <property type="entry name" value="METHIONINE SULFOXIDE REDUCTASE"/>
    <property type="match status" value="1"/>
</dbReference>
<dbReference type="NCBIfam" id="TIGR00357">
    <property type="entry name" value="peptide-methionine (R)-S-oxide reductase MsrB"/>
    <property type="match status" value="1"/>
</dbReference>
<evidence type="ECO:0000259" key="4">
    <source>
        <dbReference type="PROSITE" id="PS51790"/>
    </source>
</evidence>
<comment type="catalytic activity">
    <reaction evidence="3">
        <text>L-methionyl-[protein] + [thioredoxin]-disulfide + H2O = L-methionyl-(R)-S-oxide-[protein] + [thioredoxin]-dithiol</text>
        <dbReference type="Rhea" id="RHEA:24164"/>
        <dbReference type="Rhea" id="RHEA-COMP:10698"/>
        <dbReference type="Rhea" id="RHEA-COMP:10700"/>
        <dbReference type="Rhea" id="RHEA-COMP:12313"/>
        <dbReference type="Rhea" id="RHEA-COMP:12314"/>
        <dbReference type="ChEBI" id="CHEBI:15377"/>
        <dbReference type="ChEBI" id="CHEBI:16044"/>
        <dbReference type="ChEBI" id="CHEBI:29950"/>
        <dbReference type="ChEBI" id="CHEBI:45764"/>
        <dbReference type="ChEBI" id="CHEBI:50058"/>
        <dbReference type="EC" id="1.8.4.12"/>
    </reaction>
</comment>
<dbReference type="Proteomes" id="UP000217210">
    <property type="component" value="Chromosome"/>
</dbReference>
<dbReference type="OrthoDB" id="9785497at2"/>
<feature type="domain" description="MsrB" evidence="4">
    <location>
        <begin position="20"/>
        <end position="145"/>
    </location>
</feature>
<name>A0A249L3F5_9ACTN</name>
<dbReference type="GO" id="GO:0006979">
    <property type="term" value="P:response to oxidative stress"/>
    <property type="evidence" value="ECO:0007669"/>
    <property type="project" value="InterPro"/>
</dbReference>
<evidence type="ECO:0000256" key="1">
    <source>
        <dbReference type="ARBA" id="ARBA00012499"/>
    </source>
</evidence>
<dbReference type="EC" id="1.8.4.12" evidence="1"/>
<dbReference type="KEGG" id="nab:B1sIIB91_01140"/>
<dbReference type="PROSITE" id="PS51790">
    <property type="entry name" value="MSRB"/>
    <property type="match status" value="1"/>
</dbReference>
<dbReference type="Pfam" id="PF01641">
    <property type="entry name" value="SelR"/>
    <property type="match status" value="1"/>
</dbReference>
<dbReference type="RefSeq" id="WP_095687813.1">
    <property type="nucleotide sequence ID" value="NZ_CP016779.1"/>
</dbReference>
<evidence type="ECO:0000256" key="2">
    <source>
        <dbReference type="ARBA" id="ARBA00023002"/>
    </source>
</evidence>
<dbReference type="InterPro" id="IPR028427">
    <property type="entry name" value="Met_Sox_Rdtase_MsrB"/>
</dbReference>
<protein>
    <recommendedName>
        <fullName evidence="1">peptide-methionine (R)-S-oxide reductase</fullName>
        <ecNumber evidence="1">1.8.4.12</ecNumber>
    </recommendedName>
</protein>
<dbReference type="GO" id="GO:0005737">
    <property type="term" value="C:cytoplasm"/>
    <property type="evidence" value="ECO:0007669"/>
    <property type="project" value="TreeGrafter"/>
</dbReference>
<dbReference type="EMBL" id="CP016779">
    <property type="protein sequence ID" value="ASY23537.1"/>
    <property type="molecule type" value="Genomic_DNA"/>
</dbReference>
<keyword evidence="6" id="KW-1185">Reference proteome</keyword>
<dbReference type="GO" id="GO:0030091">
    <property type="term" value="P:protein repair"/>
    <property type="evidence" value="ECO:0007669"/>
    <property type="project" value="InterPro"/>
</dbReference>
<gene>
    <name evidence="5" type="ORF">B1sIIB91_01140</name>
</gene>
<keyword evidence="2" id="KW-0560">Oxidoreductase</keyword>
<accession>A0A249L3F5</accession>
<dbReference type="SUPFAM" id="SSF51316">
    <property type="entry name" value="Mss4-like"/>
    <property type="match status" value="1"/>
</dbReference>
<dbReference type="AlphaFoldDB" id="A0A249L3F5"/>
<dbReference type="InterPro" id="IPR002579">
    <property type="entry name" value="Met_Sox_Rdtase_MsrB_dom"/>
</dbReference>